<dbReference type="AlphaFoldDB" id="A0A183KQR5"/>
<proteinExistence type="predicted"/>
<organism evidence="1">
    <name type="scientific">Schistosoma curassoni</name>
    <dbReference type="NCBI Taxonomy" id="6186"/>
    <lineage>
        <taxon>Eukaryota</taxon>
        <taxon>Metazoa</taxon>
        <taxon>Spiralia</taxon>
        <taxon>Lophotrochozoa</taxon>
        <taxon>Platyhelminthes</taxon>
        <taxon>Trematoda</taxon>
        <taxon>Digenea</taxon>
        <taxon>Strigeidida</taxon>
        <taxon>Schistosomatoidea</taxon>
        <taxon>Schistosomatidae</taxon>
        <taxon>Schistosoma</taxon>
    </lineage>
</organism>
<sequence>MQLVVMVLLLLLLPLLLLLLLVISIPFSKLFDRLSLVLLLSSVGDTVEVCVN</sequence>
<evidence type="ECO:0000313" key="1">
    <source>
        <dbReference type="WBParaSite" id="SCUD_0001740301-mRNA-1"/>
    </source>
</evidence>
<name>A0A183KQR5_9TREM</name>
<protein>
    <submittedName>
        <fullName evidence="1">Secreted protein</fullName>
    </submittedName>
</protein>
<dbReference type="WBParaSite" id="SCUD_0001740301-mRNA-1">
    <property type="protein sequence ID" value="SCUD_0001740301-mRNA-1"/>
    <property type="gene ID" value="SCUD_0001740301"/>
</dbReference>
<accession>A0A183KQR5</accession>
<reference evidence="1" key="1">
    <citation type="submission" date="2016-06" db="UniProtKB">
        <authorList>
            <consortium name="WormBaseParasite"/>
        </authorList>
    </citation>
    <scope>IDENTIFICATION</scope>
</reference>